<dbReference type="EMBL" id="QRGA01000014">
    <property type="protein sequence ID" value="RDU96549.1"/>
    <property type="molecule type" value="Genomic_DNA"/>
</dbReference>
<evidence type="ECO:0000313" key="3">
    <source>
        <dbReference type="Proteomes" id="UP000256838"/>
    </source>
</evidence>
<proteinExistence type="predicted"/>
<keyword evidence="3" id="KW-1185">Reference proteome</keyword>
<dbReference type="AlphaFoldDB" id="A0A3D8JTW9"/>
<dbReference type="OrthoDB" id="9100881at2"/>
<gene>
    <name evidence="2" type="ORF">DWV00_23485</name>
</gene>
<keyword evidence="1" id="KW-0812">Transmembrane</keyword>
<evidence type="ECO:0000313" key="2">
    <source>
        <dbReference type="EMBL" id="RDU96549.1"/>
    </source>
</evidence>
<comment type="caution">
    <text evidence="2">The sequence shown here is derived from an EMBL/GenBank/DDBJ whole genome shotgun (WGS) entry which is preliminary data.</text>
</comment>
<dbReference type="Proteomes" id="UP000256838">
    <property type="component" value="Unassembled WGS sequence"/>
</dbReference>
<feature type="transmembrane region" description="Helical" evidence="1">
    <location>
        <begin position="6"/>
        <end position="24"/>
    </location>
</feature>
<sequence>MARPKIGIFGALVAVGGVIAWRWAQKHRASQARFAGELSRWEGEGGAVAIAAGAAAAPAMSERGLPHGVVPNGVGHGTFGHIGGTRDAWIFPHGHS</sequence>
<protein>
    <submittedName>
        <fullName evidence="2">Uncharacterized protein</fullName>
    </submittedName>
</protein>
<name>A0A3D8JTW9_9BURK</name>
<evidence type="ECO:0000256" key="1">
    <source>
        <dbReference type="SAM" id="Phobius"/>
    </source>
</evidence>
<reference evidence="2 3" key="1">
    <citation type="submission" date="2018-08" db="EMBL/GenBank/DDBJ databases">
        <title>Paraburkholderia sp. DHOM06 isolated from forest soil.</title>
        <authorList>
            <person name="Gao Z.-H."/>
            <person name="Qiu L.-H."/>
        </authorList>
    </citation>
    <scope>NUCLEOTIDE SEQUENCE [LARGE SCALE GENOMIC DNA]</scope>
    <source>
        <strain evidence="2 3">DHOM06</strain>
    </source>
</reference>
<organism evidence="2 3">
    <name type="scientific">Trinickia dinghuensis</name>
    <dbReference type="NCBI Taxonomy" id="2291023"/>
    <lineage>
        <taxon>Bacteria</taxon>
        <taxon>Pseudomonadati</taxon>
        <taxon>Pseudomonadota</taxon>
        <taxon>Betaproteobacteria</taxon>
        <taxon>Burkholderiales</taxon>
        <taxon>Burkholderiaceae</taxon>
        <taxon>Trinickia</taxon>
    </lineage>
</organism>
<keyword evidence="1" id="KW-0472">Membrane</keyword>
<keyword evidence="1" id="KW-1133">Transmembrane helix</keyword>
<accession>A0A3D8JTW9</accession>
<dbReference type="RefSeq" id="WP_115535997.1">
    <property type="nucleotide sequence ID" value="NZ_QRGA01000014.1"/>
</dbReference>